<gene>
    <name evidence="3" type="ORF">NCTC10738_03191</name>
    <name evidence="2" type="ORF">TUM17379_28090</name>
</gene>
<dbReference type="GeneID" id="93809931"/>
<dbReference type="RefSeq" id="WP_025010908.1">
    <property type="nucleotide sequence ID" value="NZ_AP024609.1"/>
</dbReference>
<dbReference type="Proteomes" id="UP000825078">
    <property type="component" value="Chromosome"/>
</dbReference>
<dbReference type="PANTHER" id="PTHR35024:SF4">
    <property type="entry name" value="POLYMER-FORMING CYTOSKELETAL PROTEIN"/>
    <property type="match status" value="1"/>
</dbReference>
<reference evidence="3 4" key="1">
    <citation type="submission" date="2018-06" db="EMBL/GenBank/DDBJ databases">
        <authorList>
            <consortium name="Pathogen Informatics"/>
            <person name="Doyle S."/>
        </authorList>
    </citation>
    <scope>NUCLEOTIDE SEQUENCE [LARGE SCALE GENOMIC DNA]</scope>
    <source>
        <strain evidence="3 4">NCTC10738</strain>
    </source>
</reference>
<accession>A0A3G4UPW2</accession>
<dbReference type="EMBL" id="AP024613">
    <property type="protein sequence ID" value="BCV45791.1"/>
    <property type="molecule type" value="Genomic_DNA"/>
</dbReference>
<evidence type="ECO:0000256" key="1">
    <source>
        <dbReference type="ARBA" id="ARBA00044755"/>
    </source>
</evidence>
<dbReference type="EMBL" id="UGYO01000002">
    <property type="protein sequence ID" value="SUJ00777.1"/>
    <property type="molecule type" value="Genomic_DNA"/>
</dbReference>
<dbReference type="PANTHER" id="PTHR35024">
    <property type="entry name" value="HYPOTHETICAL CYTOSOLIC PROTEIN"/>
    <property type="match status" value="1"/>
</dbReference>
<sequence length="134" mass="14371">MFGKSKKTTGLTYIAQGSKITGESHFDGETLVGGAIYGKINAESKLTIEANGLVDGELTCQELKVSGLFRGKLCCEKLTICGTGTVEGEVASKSMEIFEGGQFIGMRVKEEVNLLKQLGNDSETATELRLQTQE</sequence>
<dbReference type="Proteomes" id="UP000254069">
    <property type="component" value="Unassembled WGS sequence"/>
</dbReference>
<keyword evidence="4" id="KW-1185">Reference proteome</keyword>
<proteinExistence type="inferred from homology"/>
<evidence type="ECO:0000313" key="4">
    <source>
        <dbReference type="Proteomes" id="UP000254069"/>
    </source>
</evidence>
<accession>A0A380BGM5</accession>
<name>A0A380BGM5_9GAMM</name>
<dbReference type="InterPro" id="IPR007607">
    <property type="entry name" value="BacA/B"/>
</dbReference>
<evidence type="ECO:0000313" key="3">
    <source>
        <dbReference type="EMBL" id="SUJ00777.1"/>
    </source>
</evidence>
<dbReference type="Pfam" id="PF04519">
    <property type="entry name" value="Bactofilin"/>
    <property type="match status" value="1"/>
</dbReference>
<reference evidence="2" key="2">
    <citation type="submission" date="2021-05" db="EMBL/GenBank/DDBJ databases">
        <title>Molecular characterization for Shewanella algae harboring chromosomal blaOXA-55-like strains isolated from clinical and environment sample.</title>
        <authorList>
            <person name="Ohama Y."/>
            <person name="Aoki K."/>
            <person name="Harada S."/>
            <person name="Moriya K."/>
            <person name="Ishii Y."/>
            <person name="Tateda K."/>
        </authorList>
    </citation>
    <scope>NUCLEOTIDE SEQUENCE</scope>
    <source>
        <strain evidence="2">TUM17379</strain>
    </source>
</reference>
<evidence type="ECO:0000313" key="2">
    <source>
        <dbReference type="EMBL" id="BCV45791.1"/>
    </source>
</evidence>
<dbReference type="AlphaFoldDB" id="A0A380BGM5"/>
<organism evidence="3 4">
    <name type="scientific">Shewanella algae</name>
    <dbReference type="NCBI Taxonomy" id="38313"/>
    <lineage>
        <taxon>Bacteria</taxon>
        <taxon>Pseudomonadati</taxon>
        <taxon>Pseudomonadota</taxon>
        <taxon>Gammaproteobacteria</taxon>
        <taxon>Alteromonadales</taxon>
        <taxon>Shewanellaceae</taxon>
        <taxon>Shewanella</taxon>
    </lineage>
</organism>
<protein>
    <submittedName>
        <fullName evidence="2">DUF583 domain-containing protein</fullName>
    </submittedName>
    <submittedName>
        <fullName evidence="3">Polymer-forming cytoskeletal</fullName>
    </submittedName>
</protein>
<comment type="similarity">
    <text evidence="1">Belongs to the bactofilin family.</text>
</comment>
<dbReference type="KEGG" id="salg:BS332_21535"/>